<evidence type="ECO:0000313" key="2">
    <source>
        <dbReference type="EMBL" id="GEU75800.1"/>
    </source>
</evidence>
<keyword evidence="1" id="KW-0812">Transmembrane</keyword>
<sequence length="228" mass="25925">MTLKDVKALARKYNMPLDLHPHSPSEGWTIDKLPDEKMVGKNAWGKIFNETILGMKGWKDRFFFIDRRAILDAMAWRHHDSDINDVLPNNDFSILDVRALADRVLIFVLCIPVFSLPLVLPLLRIFLGFFLFSKTPKGMVRSGCSPKPSSQTAHNLSSSGRWVIPDKTDHQLEVKVEDPKVIAARKRKKAQAAKAMAKKKESSTSVYSSYLRFLNLPKVLHTLLHCLC</sequence>
<dbReference type="AlphaFoldDB" id="A0A6L2MPX8"/>
<keyword evidence="1" id="KW-1133">Transmembrane helix</keyword>
<organism evidence="2">
    <name type="scientific">Tanacetum cinerariifolium</name>
    <name type="common">Dalmatian daisy</name>
    <name type="synonym">Chrysanthemum cinerariifolium</name>
    <dbReference type="NCBI Taxonomy" id="118510"/>
    <lineage>
        <taxon>Eukaryota</taxon>
        <taxon>Viridiplantae</taxon>
        <taxon>Streptophyta</taxon>
        <taxon>Embryophyta</taxon>
        <taxon>Tracheophyta</taxon>
        <taxon>Spermatophyta</taxon>
        <taxon>Magnoliopsida</taxon>
        <taxon>eudicotyledons</taxon>
        <taxon>Gunneridae</taxon>
        <taxon>Pentapetalae</taxon>
        <taxon>asterids</taxon>
        <taxon>campanulids</taxon>
        <taxon>Asterales</taxon>
        <taxon>Asteraceae</taxon>
        <taxon>Asteroideae</taxon>
        <taxon>Anthemideae</taxon>
        <taxon>Anthemidinae</taxon>
        <taxon>Tanacetum</taxon>
    </lineage>
</organism>
<name>A0A6L2MPX8_TANCI</name>
<accession>A0A6L2MPX8</accession>
<gene>
    <name evidence="2" type="ORF">Tci_047778</name>
</gene>
<comment type="caution">
    <text evidence="2">The sequence shown here is derived from an EMBL/GenBank/DDBJ whole genome shotgun (WGS) entry which is preliminary data.</text>
</comment>
<protein>
    <submittedName>
        <fullName evidence="2">Uncharacterized protein</fullName>
    </submittedName>
</protein>
<reference evidence="2" key="1">
    <citation type="journal article" date="2019" name="Sci. Rep.">
        <title>Draft genome of Tanacetum cinerariifolium, the natural source of mosquito coil.</title>
        <authorList>
            <person name="Yamashiro T."/>
            <person name="Shiraishi A."/>
            <person name="Satake H."/>
            <person name="Nakayama K."/>
        </authorList>
    </citation>
    <scope>NUCLEOTIDE SEQUENCE</scope>
</reference>
<keyword evidence="1" id="KW-0472">Membrane</keyword>
<feature type="transmembrane region" description="Helical" evidence="1">
    <location>
        <begin position="104"/>
        <end position="132"/>
    </location>
</feature>
<proteinExistence type="predicted"/>
<evidence type="ECO:0000256" key="1">
    <source>
        <dbReference type="SAM" id="Phobius"/>
    </source>
</evidence>
<dbReference type="EMBL" id="BKCJ010007153">
    <property type="protein sequence ID" value="GEU75800.1"/>
    <property type="molecule type" value="Genomic_DNA"/>
</dbReference>